<sequence length="60" mass="6418">MATFDADTAMVCAGVLLSALAFAEVYSTWKRTRGTERDERDSETTDGSATPDRDSPASDA</sequence>
<organism evidence="2 3">
    <name type="scientific">Halorubrum coriense DSM 10284</name>
    <dbReference type="NCBI Taxonomy" id="1227466"/>
    <lineage>
        <taxon>Archaea</taxon>
        <taxon>Methanobacteriati</taxon>
        <taxon>Methanobacteriota</taxon>
        <taxon>Stenosarchaea group</taxon>
        <taxon>Halobacteria</taxon>
        <taxon>Halobacteriales</taxon>
        <taxon>Haloferacaceae</taxon>
        <taxon>Halorubrum</taxon>
    </lineage>
</organism>
<dbReference type="STRING" id="1227466.C464_10074"/>
<feature type="region of interest" description="Disordered" evidence="1">
    <location>
        <begin position="31"/>
        <end position="60"/>
    </location>
</feature>
<evidence type="ECO:0000256" key="1">
    <source>
        <dbReference type="SAM" id="MobiDB-lite"/>
    </source>
</evidence>
<dbReference type="PATRIC" id="fig|1227466.3.peg.2022"/>
<evidence type="ECO:0000313" key="3">
    <source>
        <dbReference type="Proteomes" id="UP000011509"/>
    </source>
</evidence>
<dbReference type="OrthoDB" id="377119at2157"/>
<accession>M0EKS9</accession>
<feature type="compositionally biased region" description="Basic and acidic residues" evidence="1">
    <location>
        <begin position="51"/>
        <end position="60"/>
    </location>
</feature>
<gene>
    <name evidence="2" type="ORF">C464_10074</name>
</gene>
<dbReference type="AlphaFoldDB" id="M0EKS9"/>
<protein>
    <submittedName>
        <fullName evidence="2">Uncharacterized protein</fullName>
    </submittedName>
</protein>
<dbReference type="EMBL" id="AOJL01000037">
    <property type="protein sequence ID" value="ELZ46994.1"/>
    <property type="molecule type" value="Genomic_DNA"/>
</dbReference>
<proteinExistence type="predicted"/>
<reference evidence="2 3" key="1">
    <citation type="journal article" date="2014" name="PLoS Genet.">
        <title>Phylogenetically driven sequencing of extremely halophilic archaea reveals strategies for static and dynamic osmo-response.</title>
        <authorList>
            <person name="Becker E.A."/>
            <person name="Seitzer P.M."/>
            <person name="Tritt A."/>
            <person name="Larsen D."/>
            <person name="Krusor M."/>
            <person name="Yao A.I."/>
            <person name="Wu D."/>
            <person name="Madern D."/>
            <person name="Eisen J.A."/>
            <person name="Darling A.E."/>
            <person name="Facciotti M.T."/>
        </authorList>
    </citation>
    <scope>NUCLEOTIDE SEQUENCE [LARGE SCALE GENOMIC DNA]</scope>
    <source>
        <strain evidence="2 3">DSM 10284</strain>
    </source>
</reference>
<name>M0EKS9_9EURY</name>
<keyword evidence="3" id="KW-1185">Reference proteome</keyword>
<dbReference type="Proteomes" id="UP000011509">
    <property type="component" value="Unassembled WGS sequence"/>
</dbReference>
<feature type="compositionally biased region" description="Basic and acidic residues" evidence="1">
    <location>
        <begin position="33"/>
        <end position="43"/>
    </location>
</feature>
<comment type="caution">
    <text evidence="2">The sequence shown here is derived from an EMBL/GenBank/DDBJ whole genome shotgun (WGS) entry which is preliminary data.</text>
</comment>
<evidence type="ECO:0000313" key="2">
    <source>
        <dbReference type="EMBL" id="ELZ46994.1"/>
    </source>
</evidence>
<dbReference type="RefSeq" id="WP_006113539.1">
    <property type="nucleotide sequence ID" value="NZ_AOJL01000037.1"/>
</dbReference>